<dbReference type="GO" id="GO:0008270">
    <property type="term" value="F:zinc ion binding"/>
    <property type="evidence" value="ECO:0007669"/>
    <property type="project" value="InterPro"/>
</dbReference>
<sequence length="356" mass="39838">MTDLAALAEHPHRRRNALSGEWVLVSPHRNQRPWQGQVEKHAQSHRPAYDPTCYLCPGNARAGGAENPTYTSTFVFDNDFAALRPGPAPDAEPPSDADLFVASPEPGRCRVICFSPRHDLTLPDMALPAIRGVVDTWAEQYALLGSDPAIGHVQIFENKGEIMGCSNPHPHGQIWAQASLPLHVAREHERQRAHHDRHGRTLLADYLAEELRRDERIVVANDAFVVVVPWWAVWPFETLVVARRPVAHLGELTDAERDGLADIVQRVTRRYDNLFDVSFPYSAGIHQAPTDGQAHPEWHLHLHFFPPLLRSATVRKFLVGYEMLGEPQRDLTAETAAARLRALPETPLADKAEPLP</sequence>
<evidence type="ECO:0000256" key="7">
    <source>
        <dbReference type="ARBA" id="ARBA00022695"/>
    </source>
</evidence>
<comment type="cofactor">
    <cofactor evidence="16">
        <name>Fe cation</name>
        <dbReference type="ChEBI" id="CHEBI:24875"/>
    </cofactor>
    <text evidence="16">Binds 1 Fe cation per subunit.</text>
</comment>
<comment type="similarity">
    <text evidence="3 17">Belongs to the galactose-1-phosphate uridylyltransferase type 1 family.</text>
</comment>
<dbReference type="UniPathway" id="UPA00214"/>
<keyword evidence="9 15" id="KW-0862">Zinc</keyword>
<dbReference type="EC" id="2.7.7.12" evidence="4 12"/>
<keyword evidence="16" id="KW-0408">Iron</keyword>
<dbReference type="eggNOG" id="COG1085">
    <property type="taxonomic scope" value="Bacteria"/>
</dbReference>
<feature type="binding site" description="in other chain" evidence="14">
    <location>
        <position position="158"/>
    </location>
    <ligand>
        <name>UDP-alpha-D-glucose</name>
        <dbReference type="ChEBI" id="CHEBI:58885"/>
        <note>ligand shared between dimeric partners</note>
    </ligand>
</feature>
<proteinExistence type="inferred from homology"/>
<evidence type="ECO:0000313" key="21">
    <source>
        <dbReference type="Proteomes" id="UP000019151"/>
    </source>
</evidence>
<feature type="binding site" evidence="15">
    <location>
        <position position="169"/>
    </location>
    <ligand>
        <name>Zn(2+)</name>
        <dbReference type="ChEBI" id="CHEBI:29105"/>
    </ligand>
</feature>
<evidence type="ECO:0000256" key="6">
    <source>
        <dbReference type="ARBA" id="ARBA00022679"/>
    </source>
</evidence>
<dbReference type="Pfam" id="PF01087">
    <property type="entry name" value="GalP_UDP_transf"/>
    <property type="match status" value="1"/>
</dbReference>
<evidence type="ECO:0000256" key="10">
    <source>
        <dbReference type="ARBA" id="ARBA00023144"/>
    </source>
</evidence>
<dbReference type="SUPFAM" id="SSF54197">
    <property type="entry name" value="HIT-like"/>
    <property type="match status" value="2"/>
</dbReference>
<feature type="binding site" evidence="16">
    <location>
        <position position="187"/>
    </location>
    <ligand>
        <name>Fe cation</name>
        <dbReference type="ChEBI" id="CHEBI:24875"/>
    </ligand>
</feature>
<evidence type="ECO:0000256" key="16">
    <source>
        <dbReference type="PIRSR" id="PIRSR000808-4"/>
    </source>
</evidence>
<dbReference type="CDD" id="cd00608">
    <property type="entry name" value="GalT"/>
    <property type="match status" value="1"/>
</dbReference>
<dbReference type="PANTHER" id="PTHR11943:SF1">
    <property type="entry name" value="GALACTOSE-1-PHOSPHATE URIDYLYLTRANSFERASE"/>
    <property type="match status" value="1"/>
</dbReference>
<evidence type="ECO:0000259" key="18">
    <source>
        <dbReference type="Pfam" id="PF01087"/>
    </source>
</evidence>
<dbReference type="InterPro" id="IPR001937">
    <property type="entry name" value="GalP_UDPtransf1"/>
</dbReference>
<accession>W0RNC4</accession>
<feature type="binding site" evidence="14">
    <location>
        <begin position="29"/>
        <end position="32"/>
    </location>
    <ligand>
        <name>UDP-alpha-D-glucose</name>
        <dbReference type="ChEBI" id="CHEBI:58885"/>
        <note>ligand shared between dimeric partners</note>
    </ligand>
</feature>
<evidence type="ECO:0000256" key="1">
    <source>
        <dbReference type="ARBA" id="ARBA00001107"/>
    </source>
</evidence>
<evidence type="ECO:0000256" key="11">
    <source>
        <dbReference type="ARBA" id="ARBA00023277"/>
    </source>
</evidence>
<feature type="binding site" evidence="14">
    <location>
        <begin position="321"/>
        <end position="322"/>
    </location>
    <ligand>
        <name>UDP-alpha-D-glucose</name>
        <dbReference type="ChEBI" id="CHEBI:58885"/>
        <note>ligand shared between dimeric partners</note>
    </ligand>
</feature>
<feature type="binding site" evidence="16">
    <location>
        <position position="301"/>
    </location>
    <ligand>
        <name>Fe cation</name>
        <dbReference type="ChEBI" id="CHEBI:24875"/>
    </ligand>
</feature>
<reference evidence="20 21" key="1">
    <citation type="journal article" date="2014" name="Genome Announc.">
        <title>Genome Sequence and Methylome of Soil Bacterium Gemmatirosa kalamazoonensis KBS708T, a Member of the Rarely Cultivated Gemmatimonadetes Phylum.</title>
        <authorList>
            <person name="Debruyn J.M."/>
            <person name="Radosevich M."/>
            <person name="Wommack K.E."/>
            <person name="Polson S.W."/>
            <person name="Hauser L.J."/>
            <person name="Fawaz M.N."/>
            <person name="Korlach J."/>
            <person name="Tsai Y.C."/>
        </authorList>
    </citation>
    <scope>NUCLEOTIDE SEQUENCE [LARGE SCALE GENOMIC DNA]</scope>
    <source>
        <strain evidence="20 21">KBS708</strain>
    </source>
</reference>
<comment type="catalytic activity">
    <reaction evidence="1 17">
        <text>alpha-D-galactose 1-phosphate + UDP-alpha-D-glucose = alpha-D-glucose 1-phosphate + UDP-alpha-D-galactose</text>
        <dbReference type="Rhea" id="RHEA:13989"/>
        <dbReference type="ChEBI" id="CHEBI:58336"/>
        <dbReference type="ChEBI" id="CHEBI:58601"/>
        <dbReference type="ChEBI" id="CHEBI:58885"/>
        <dbReference type="ChEBI" id="CHEBI:66914"/>
        <dbReference type="EC" id="2.7.7.12"/>
    </reaction>
</comment>
<evidence type="ECO:0000256" key="3">
    <source>
        <dbReference type="ARBA" id="ARBA00010951"/>
    </source>
</evidence>
<keyword evidence="11 17" id="KW-0119">Carbohydrate metabolism</keyword>
<feature type="binding site" description="in other chain" evidence="14">
    <location>
        <begin position="164"/>
        <end position="166"/>
    </location>
    <ligand>
        <name>UDP-alpha-D-glucose</name>
        <dbReference type="ChEBI" id="CHEBI:58885"/>
        <note>ligand shared between dimeric partners</note>
    </ligand>
</feature>
<feature type="binding site" evidence="15">
    <location>
        <position position="53"/>
    </location>
    <ligand>
        <name>Zn(2+)</name>
        <dbReference type="ChEBI" id="CHEBI:29105"/>
    </ligand>
</feature>
<evidence type="ECO:0000256" key="2">
    <source>
        <dbReference type="ARBA" id="ARBA00004947"/>
    </source>
</evidence>
<keyword evidence="21" id="KW-1185">Reference proteome</keyword>
<dbReference type="NCBIfam" id="TIGR00209">
    <property type="entry name" value="galT_1"/>
    <property type="match status" value="1"/>
</dbReference>
<feature type="domain" description="Galactose-1-phosphate uridyl transferase C-terminal" evidence="19">
    <location>
        <begin position="189"/>
        <end position="345"/>
    </location>
</feature>
<dbReference type="NCBIfam" id="NF008724">
    <property type="entry name" value="PRK11720.1"/>
    <property type="match status" value="1"/>
</dbReference>
<dbReference type="AlphaFoldDB" id="W0RNC4"/>
<dbReference type="GO" id="GO:0008108">
    <property type="term" value="F:UDP-glucose:hexose-1-phosphate uridylyltransferase activity"/>
    <property type="evidence" value="ECO:0007669"/>
    <property type="project" value="UniProtKB-UniRule"/>
</dbReference>
<dbReference type="PANTHER" id="PTHR11943">
    <property type="entry name" value="GALACTOSE-1-PHOSPHATE URIDYLYLTRANSFERASE"/>
    <property type="match status" value="1"/>
</dbReference>
<dbReference type="PROSITE" id="PS00117">
    <property type="entry name" value="GAL_P_UDP_TRANSF_I"/>
    <property type="match status" value="1"/>
</dbReference>
<keyword evidence="8 15" id="KW-0479">Metal-binding</keyword>
<dbReference type="PATRIC" id="fig|861299.3.peg.4520"/>
<evidence type="ECO:0000256" key="14">
    <source>
        <dbReference type="PIRSR" id="PIRSR000808-2"/>
    </source>
</evidence>
<feature type="binding site" description="in other chain" evidence="14">
    <location>
        <position position="173"/>
    </location>
    <ligand>
        <name>UDP-alpha-D-glucose</name>
        <dbReference type="ChEBI" id="CHEBI:58885"/>
        <note>ligand shared between dimeric partners</note>
    </ligand>
</feature>
<dbReference type="RefSeq" id="WP_025413433.1">
    <property type="nucleotide sequence ID" value="NZ_CP007128.1"/>
</dbReference>
<comment type="cofactor">
    <cofactor evidence="15">
        <name>Zn(2+)</name>
        <dbReference type="ChEBI" id="CHEBI:29105"/>
    </cofactor>
    <text evidence="15">Binds 1 zinc ion per subunit.</text>
</comment>
<feature type="binding site" evidence="16">
    <location>
        <position position="286"/>
    </location>
    <ligand>
        <name>Fe cation</name>
        <dbReference type="ChEBI" id="CHEBI:24875"/>
    </ligand>
</feature>
<evidence type="ECO:0000256" key="15">
    <source>
        <dbReference type="PIRSR" id="PIRSR000808-3"/>
    </source>
</evidence>
<keyword evidence="6 17" id="KW-0808">Transferase</keyword>
<feature type="binding site" evidence="15">
    <location>
        <position position="56"/>
    </location>
    <ligand>
        <name>Zn(2+)</name>
        <dbReference type="ChEBI" id="CHEBI:29105"/>
    </ligand>
</feature>
<dbReference type="FunFam" id="3.30.428.10:FF:000002">
    <property type="entry name" value="Galactose-1-phosphate uridylyltransferase"/>
    <property type="match status" value="1"/>
</dbReference>
<dbReference type="HOGENOM" id="CLU_029960_0_0_0"/>
<dbReference type="InterPro" id="IPR005850">
    <property type="entry name" value="GalP_Utransf_C"/>
</dbReference>
<keyword evidence="10 17" id="KW-0299">Galactose metabolism</keyword>
<dbReference type="InterPro" id="IPR036265">
    <property type="entry name" value="HIT-like_sf"/>
</dbReference>
<evidence type="ECO:0000259" key="19">
    <source>
        <dbReference type="Pfam" id="PF02744"/>
    </source>
</evidence>
<dbReference type="Proteomes" id="UP000019151">
    <property type="component" value="Chromosome"/>
</dbReference>
<evidence type="ECO:0000256" key="17">
    <source>
        <dbReference type="RuleBase" id="RU000506"/>
    </source>
</evidence>
<organism evidence="20 21">
    <name type="scientific">Gemmatirosa kalamazoonensis</name>
    <dbReference type="NCBI Taxonomy" id="861299"/>
    <lineage>
        <taxon>Bacteria</taxon>
        <taxon>Pseudomonadati</taxon>
        <taxon>Gemmatimonadota</taxon>
        <taxon>Gemmatimonadia</taxon>
        <taxon>Gemmatimonadales</taxon>
        <taxon>Gemmatimonadaceae</taxon>
        <taxon>Gemmatirosa</taxon>
    </lineage>
</organism>
<feature type="binding site" description="in other chain" evidence="14">
    <location>
        <begin position="78"/>
        <end position="79"/>
    </location>
    <ligand>
        <name>UDP-alpha-D-glucose</name>
        <dbReference type="ChEBI" id="CHEBI:58885"/>
        <note>ligand shared between dimeric partners</note>
    </ligand>
</feature>
<dbReference type="OrthoDB" id="9769064at2"/>
<feature type="domain" description="Galactose-1-phosphate uridyl transferase N-terminal" evidence="18">
    <location>
        <begin position="9"/>
        <end position="181"/>
    </location>
</feature>
<dbReference type="KEGG" id="gba:J421_4465"/>
<dbReference type="PIRSF" id="PIRSF000808">
    <property type="entry name" value="GalT"/>
    <property type="match status" value="1"/>
</dbReference>
<dbReference type="InParanoid" id="W0RNC4"/>
<protein>
    <recommendedName>
        <fullName evidence="5 12">Galactose-1-phosphate uridylyltransferase</fullName>
        <ecNumber evidence="4 12">2.7.7.12</ecNumber>
    </recommendedName>
</protein>
<dbReference type="InterPro" id="IPR005849">
    <property type="entry name" value="GalP_Utransf_N"/>
</dbReference>
<evidence type="ECO:0000256" key="8">
    <source>
        <dbReference type="ARBA" id="ARBA00022723"/>
    </source>
</evidence>
<evidence type="ECO:0000256" key="4">
    <source>
        <dbReference type="ARBA" id="ARBA00012384"/>
    </source>
</evidence>
<dbReference type="STRING" id="861299.J421_4465"/>
<dbReference type="InterPro" id="IPR019779">
    <property type="entry name" value="GalP_UDPtransf1_His-AS"/>
</dbReference>
<dbReference type="FunFam" id="3.30.428.10:FF:000001">
    <property type="entry name" value="Galactose-1-phosphate uridylyltransferase"/>
    <property type="match status" value="1"/>
</dbReference>
<dbReference type="EMBL" id="CP007128">
    <property type="protein sequence ID" value="AHG92002.1"/>
    <property type="molecule type" value="Genomic_DNA"/>
</dbReference>
<name>W0RNC4_9BACT</name>
<comment type="pathway">
    <text evidence="2 17">Carbohydrate metabolism; galactose metabolism.</text>
</comment>
<evidence type="ECO:0000256" key="9">
    <source>
        <dbReference type="ARBA" id="ARBA00022833"/>
    </source>
</evidence>
<feature type="binding site" evidence="14">
    <location>
        <begin position="316"/>
        <end position="317"/>
    </location>
    <ligand>
        <name>UDP-alpha-D-glucose</name>
        <dbReference type="ChEBI" id="CHEBI:58885"/>
        <note>ligand shared between dimeric partners</note>
    </ligand>
</feature>
<evidence type="ECO:0000256" key="13">
    <source>
        <dbReference type="PIRSR" id="PIRSR000808-1"/>
    </source>
</evidence>
<feature type="binding site" description="in other chain" evidence="14">
    <location>
        <position position="328"/>
    </location>
    <ligand>
        <name>UDP-alpha-D-glucose</name>
        <dbReference type="ChEBI" id="CHEBI:58885"/>
        <note>ligand shared between dimeric partners</note>
    </ligand>
</feature>
<keyword evidence="7 17" id="KW-0548">Nucleotidyltransferase</keyword>
<dbReference type="GO" id="GO:0033499">
    <property type="term" value="P:galactose catabolic process via UDP-galactose, Leloir pathway"/>
    <property type="evidence" value="ECO:0007669"/>
    <property type="project" value="TreeGrafter"/>
</dbReference>
<dbReference type="GO" id="GO:0005737">
    <property type="term" value="C:cytoplasm"/>
    <property type="evidence" value="ECO:0007669"/>
    <property type="project" value="TreeGrafter"/>
</dbReference>
<feature type="active site" description="Tele-UMP-histidine intermediate" evidence="13">
    <location>
        <position position="171"/>
    </location>
</feature>
<evidence type="ECO:0000256" key="12">
    <source>
        <dbReference type="NCBIfam" id="TIGR00209"/>
    </source>
</evidence>
<feature type="binding site" evidence="15">
    <location>
        <position position="118"/>
    </location>
    <ligand>
        <name>Zn(2+)</name>
        <dbReference type="ChEBI" id="CHEBI:29105"/>
    </ligand>
</feature>
<dbReference type="Pfam" id="PF02744">
    <property type="entry name" value="GalP_UDP_tr_C"/>
    <property type="match status" value="1"/>
</dbReference>
<dbReference type="Gene3D" id="3.30.428.10">
    <property type="entry name" value="HIT-like"/>
    <property type="match status" value="2"/>
</dbReference>
<evidence type="ECO:0000256" key="5">
    <source>
        <dbReference type="ARBA" id="ARBA00016340"/>
    </source>
</evidence>
<evidence type="ECO:0000313" key="20">
    <source>
        <dbReference type="EMBL" id="AHG92002.1"/>
    </source>
</evidence>
<feature type="binding site" description="in other chain" evidence="14">
    <location>
        <position position="62"/>
    </location>
    <ligand>
        <name>UDP-alpha-D-glucose</name>
        <dbReference type="ChEBI" id="CHEBI:58885"/>
        <note>ligand shared between dimeric partners</note>
    </ligand>
</feature>
<gene>
    <name evidence="20" type="ORF">J421_4465</name>
</gene>
<feature type="binding site" evidence="16">
    <location>
        <position position="303"/>
    </location>
    <ligand>
        <name>Fe cation</name>
        <dbReference type="ChEBI" id="CHEBI:24875"/>
    </ligand>
</feature>